<keyword evidence="1" id="KW-0175">Coiled coil</keyword>
<evidence type="ECO:0000256" key="1">
    <source>
        <dbReference type="SAM" id="Coils"/>
    </source>
</evidence>
<feature type="region of interest" description="Disordered" evidence="2">
    <location>
        <begin position="280"/>
        <end position="302"/>
    </location>
</feature>
<evidence type="ECO:0000256" key="2">
    <source>
        <dbReference type="SAM" id="MobiDB-lite"/>
    </source>
</evidence>
<protein>
    <submittedName>
        <fullName evidence="3">Uncharacterized protein</fullName>
    </submittedName>
</protein>
<feature type="region of interest" description="Disordered" evidence="2">
    <location>
        <begin position="65"/>
        <end position="88"/>
    </location>
</feature>
<accession>A0A0P1BL10</accession>
<dbReference type="OrthoDB" id="2351920at2759"/>
<proteinExistence type="predicted"/>
<dbReference type="Proteomes" id="UP000054845">
    <property type="component" value="Unassembled WGS sequence"/>
</dbReference>
<dbReference type="AlphaFoldDB" id="A0A0P1BL10"/>
<reference evidence="3 4" key="1">
    <citation type="submission" date="2014-09" db="EMBL/GenBank/DDBJ databases">
        <authorList>
            <person name="Magalhaes I.L.F."/>
            <person name="Oliveira U."/>
            <person name="Santos F.R."/>
            <person name="Vidigal T.H.D.A."/>
            <person name="Brescovit A.D."/>
            <person name="Santos A.J."/>
        </authorList>
    </citation>
    <scope>NUCLEOTIDE SEQUENCE [LARGE SCALE GENOMIC DNA]</scope>
</reference>
<name>A0A0P1BL10_9BASI</name>
<organism evidence="3 4">
    <name type="scientific">Ceraceosorus bombacis</name>
    <dbReference type="NCBI Taxonomy" id="401625"/>
    <lineage>
        <taxon>Eukaryota</taxon>
        <taxon>Fungi</taxon>
        <taxon>Dikarya</taxon>
        <taxon>Basidiomycota</taxon>
        <taxon>Ustilaginomycotina</taxon>
        <taxon>Exobasidiomycetes</taxon>
        <taxon>Ceraceosorales</taxon>
        <taxon>Ceraceosoraceae</taxon>
        <taxon>Ceraceosorus</taxon>
    </lineage>
</organism>
<sequence>MLDRDMDIHVDSSLLPTLEDEGELLPSAAHPSYPTGRPRRNVIPYVSEPKLSPLLHNNLALLNGTRGGGAGHSGRGMGEGGDKDANEGSEAALKKPLVELPAHLALRAATDVAPHRSAWPFKAYGPGPGGASSLQRFEQRHPQRAEREIWADLGLSEFLPRGREGDPLRSCVGDARHELPDFGGVDADASQAIASLAAEGGTSTDARQRASLLLDSGISRAETARRELQRLEAELDHTEALGHPTDELLDGWTDFELHAGRMEARWGATRPSMRLIASGPVASSHAVGEDLARRQPTEGLSR</sequence>
<evidence type="ECO:0000313" key="4">
    <source>
        <dbReference type="Proteomes" id="UP000054845"/>
    </source>
</evidence>
<feature type="coiled-coil region" evidence="1">
    <location>
        <begin position="214"/>
        <end position="241"/>
    </location>
</feature>
<keyword evidence="4" id="KW-1185">Reference proteome</keyword>
<feature type="compositionally biased region" description="Gly residues" evidence="2">
    <location>
        <begin position="65"/>
        <end position="79"/>
    </location>
</feature>
<dbReference type="EMBL" id="CCYA01000254">
    <property type="protein sequence ID" value="CEH17168.1"/>
    <property type="molecule type" value="Genomic_DNA"/>
</dbReference>
<evidence type="ECO:0000313" key="3">
    <source>
        <dbReference type="EMBL" id="CEH17168.1"/>
    </source>
</evidence>
<feature type="compositionally biased region" description="Basic and acidic residues" evidence="2">
    <location>
        <begin position="287"/>
        <end position="302"/>
    </location>
</feature>